<feature type="domain" description="Heterokaryon incompatibility" evidence="2">
    <location>
        <begin position="381"/>
        <end position="557"/>
    </location>
</feature>
<dbReference type="GeneID" id="28830416"/>
<feature type="compositionally biased region" description="Basic and acidic residues" evidence="1">
    <location>
        <begin position="246"/>
        <end position="259"/>
    </location>
</feature>
<feature type="compositionally biased region" description="Basic and acidic residues" evidence="1">
    <location>
        <begin position="152"/>
        <end position="161"/>
    </location>
</feature>
<dbReference type="Pfam" id="PF06985">
    <property type="entry name" value="HET"/>
    <property type="match status" value="1"/>
</dbReference>
<dbReference type="EMBL" id="KQ947433">
    <property type="protein sequence ID" value="KUJ09005.1"/>
    <property type="molecule type" value="Genomic_DNA"/>
</dbReference>
<dbReference type="InParanoid" id="A0A132B9D2"/>
<evidence type="ECO:0000256" key="1">
    <source>
        <dbReference type="SAM" id="MobiDB-lite"/>
    </source>
</evidence>
<dbReference type="AlphaFoldDB" id="A0A132B9D2"/>
<protein>
    <submittedName>
        <fullName evidence="3">HET-domain-containing protein</fullName>
    </submittedName>
</protein>
<feature type="region of interest" description="Disordered" evidence="1">
    <location>
        <begin position="236"/>
        <end position="263"/>
    </location>
</feature>
<dbReference type="RefSeq" id="XP_018063360.1">
    <property type="nucleotide sequence ID" value="XM_018220690.1"/>
</dbReference>
<evidence type="ECO:0000259" key="2">
    <source>
        <dbReference type="Pfam" id="PF06985"/>
    </source>
</evidence>
<keyword evidence="4" id="KW-1185">Reference proteome</keyword>
<evidence type="ECO:0000313" key="4">
    <source>
        <dbReference type="Proteomes" id="UP000070700"/>
    </source>
</evidence>
<organism evidence="3 4">
    <name type="scientific">Mollisia scopiformis</name>
    <name type="common">Conifer needle endophyte fungus</name>
    <name type="synonym">Phialocephala scopiformis</name>
    <dbReference type="NCBI Taxonomy" id="149040"/>
    <lineage>
        <taxon>Eukaryota</taxon>
        <taxon>Fungi</taxon>
        <taxon>Dikarya</taxon>
        <taxon>Ascomycota</taxon>
        <taxon>Pezizomycotina</taxon>
        <taxon>Leotiomycetes</taxon>
        <taxon>Helotiales</taxon>
        <taxon>Mollisiaceae</taxon>
        <taxon>Mollisia</taxon>
    </lineage>
</organism>
<feature type="compositionally biased region" description="Acidic residues" evidence="1">
    <location>
        <begin position="116"/>
        <end position="126"/>
    </location>
</feature>
<reference evidence="3 4" key="1">
    <citation type="submission" date="2015-10" db="EMBL/GenBank/DDBJ databases">
        <title>Full genome of DAOMC 229536 Phialocephala scopiformis, a fungal endophyte of spruce producing the potent anti-insectan compound rugulosin.</title>
        <authorList>
            <consortium name="DOE Joint Genome Institute"/>
            <person name="Walker A.K."/>
            <person name="Frasz S.L."/>
            <person name="Seifert K.A."/>
            <person name="Miller J.D."/>
            <person name="Mondo S.J."/>
            <person name="Labutti K."/>
            <person name="Lipzen A."/>
            <person name="Dockter R."/>
            <person name="Kennedy M."/>
            <person name="Grigoriev I.V."/>
            <person name="Spatafora J.W."/>
        </authorList>
    </citation>
    <scope>NUCLEOTIDE SEQUENCE [LARGE SCALE GENOMIC DNA]</scope>
    <source>
        <strain evidence="3 4">CBS 120377</strain>
    </source>
</reference>
<proteinExistence type="predicted"/>
<dbReference type="PANTHER" id="PTHR33112:SF16">
    <property type="entry name" value="HETEROKARYON INCOMPATIBILITY DOMAIN-CONTAINING PROTEIN"/>
    <property type="match status" value="1"/>
</dbReference>
<sequence>MAGKISSPLAIELPTRRPHSLPWEREHTPIPSHLPRTVKSNLCDICLAFEENCTRPWPLSQEKQITVYLFPHHASWEELEQSCQNGCELCTLFRNGYLEQYHSQMLRDIEHRADETDSEESEDNASEADPNSTNGPADTRILGRSKSSGPRLDSDNGRDSEDSIDETTDTISMDDHKSSPRSLDAPNEADSEHSTVEKHDTMIRDWHKSFPRSVEAAIETGSEDNLNEKTDIKLIDHHKSSPHSPDGAKEADPEDKTSKVADNTLPDYYNTLRIRCQVPKSSSDPIRCCVISGRKPYSVWFNIGAKTGSKPAEEGGFRGRMCSATPDFDLAKEWIGNCHNHSVCTSRNAIPRENPMRLLQILNGSSQIRLIETVDSTKYEYVTLSYRWGRDDRRPPLTLQENLSQHMNGIPTEILPPTLKDAVLATVSLGYDYLWIDSLCIIQDEPQDFEQECPKMAAIYSGSAVTIAAPGAQDSFSGFLHRRKFLADPLYTPVELQYRDRKAEPQGTLKIWYPGSTSTPDHYGYLKPNFNGSLNSPNGDEPRPPSFLDDRGWIFQEWLLSPRVLYFGSFQMYFECCQSQRFETLLDQHVHIDHYSLSKTIPALRSHAEYHSWWRKLVERYSGCALSVARDRLPAISGIAHSYQPPVSDKYLAGIWQGDLPGALLWYRLSDYTEKGNIADGNEIEYIAPSWSWASLMAPVRFIVSREEYGANDPDDGSDCDPWKVHIISASTTLTSRFSNPDPFGPVKEGHLRILGKLHTASVYKCRDGCLLVCFCKHISDRETWLTLRFLPDRPSRYESLPRIGYRWDRIDRNRKTPEVFVLPVLMTRNQTFHSYVGLALEPVAGTDGEFQRVGLVKGTSPAKKGDIRDKIFSSGDEKELVIR</sequence>
<dbReference type="Proteomes" id="UP000070700">
    <property type="component" value="Unassembled WGS sequence"/>
</dbReference>
<name>A0A132B9D2_MOLSC</name>
<accession>A0A132B9D2</accession>
<dbReference type="KEGG" id="psco:LY89DRAFT_741303"/>
<dbReference type="InterPro" id="IPR010730">
    <property type="entry name" value="HET"/>
</dbReference>
<feature type="region of interest" description="Disordered" evidence="1">
    <location>
        <begin position="112"/>
        <end position="203"/>
    </location>
</feature>
<dbReference type="OrthoDB" id="3543689at2759"/>
<evidence type="ECO:0000313" key="3">
    <source>
        <dbReference type="EMBL" id="KUJ09005.1"/>
    </source>
</evidence>
<dbReference type="PANTHER" id="PTHR33112">
    <property type="entry name" value="DOMAIN PROTEIN, PUTATIVE-RELATED"/>
    <property type="match status" value="1"/>
</dbReference>
<gene>
    <name evidence="3" type="ORF">LY89DRAFT_741303</name>
</gene>
<feature type="compositionally biased region" description="Basic and acidic residues" evidence="1">
    <location>
        <begin position="190"/>
        <end position="203"/>
    </location>
</feature>